<evidence type="ECO:0000313" key="2">
    <source>
        <dbReference type="Proteomes" id="UP001046870"/>
    </source>
</evidence>
<reference evidence="1" key="1">
    <citation type="submission" date="2021-01" db="EMBL/GenBank/DDBJ databases">
        <authorList>
            <person name="Zahm M."/>
            <person name="Roques C."/>
            <person name="Cabau C."/>
            <person name="Klopp C."/>
            <person name="Donnadieu C."/>
            <person name="Jouanno E."/>
            <person name="Lampietro C."/>
            <person name="Louis A."/>
            <person name="Herpin A."/>
            <person name="Echchiki A."/>
            <person name="Berthelot C."/>
            <person name="Parey E."/>
            <person name="Roest-Crollius H."/>
            <person name="Braasch I."/>
            <person name="Postlethwait J."/>
            <person name="Bobe J."/>
            <person name="Montfort J."/>
            <person name="Bouchez O."/>
            <person name="Begum T."/>
            <person name="Mejri S."/>
            <person name="Adams A."/>
            <person name="Chen W.-J."/>
            <person name="Guiguen Y."/>
        </authorList>
    </citation>
    <scope>NUCLEOTIDE SEQUENCE</scope>
    <source>
        <strain evidence="1">YG-15Mar2019-1</strain>
        <tissue evidence="1">Brain</tissue>
    </source>
</reference>
<dbReference type="OrthoDB" id="8933168at2759"/>
<sequence>MHPSLPGQRRMQRVYPSLANLSQDSLRASDESHFKKKMAGTTSRVAEEYTFKWSKEQTAQFIKLRGENDSLFNGAKNSASAAWRTILEKIGLLGKRLQEDGPEPGLHHPKSTLYNGACPGMMAVEALGSHTLYWPLVGRDEGEWVFEARVPSVCEDKVPCRRVE</sequence>
<organism evidence="1 2">
    <name type="scientific">Megalops atlanticus</name>
    <name type="common">Tarpon</name>
    <name type="synonym">Clupea gigantea</name>
    <dbReference type="NCBI Taxonomy" id="7932"/>
    <lineage>
        <taxon>Eukaryota</taxon>
        <taxon>Metazoa</taxon>
        <taxon>Chordata</taxon>
        <taxon>Craniata</taxon>
        <taxon>Vertebrata</taxon>
        <taxon>Euteleostomi</taxon>
        <taxon>Actinopterygii</taxon>
        <taxon>Neopterygii</taxon>
        <taxon>Teleostei</taxon>
        <taxon>Elopiformes</taxon>
        <taxon>Megalopidae</taxon>
        <taxon>Megalops</taxon>
    </lineage>
</organism>
<evidence type="ECO:0000313" key="1">
    <source>
        <dbReference type="EMBL" id="KAG7469900.1"/>
    </source>
</evidence>
<name>A0A9D3PWX3_MEGAT</name>
<proteinExistence type="predicted"/>
<gene>
    <name evidence="1" type="ORF">MATL_G00133710</name>
</gene>
<dbReference type="Proteomes" id="UP001046870">
    <property type="component" value="Chromosome 10"/>
</dbReference>
<accession>A0A9D3PWX3</accession>
<comment type="caution">
    <text evidence="1">The sequence shown here is derived from an EMBL/GenBank/DDBJ whole genome shotgun (WGS) entry which is preliminary data.</text>
</comment>
<keyword evidence="2" id="KW-1185">Reference proteome</keyword>
<dbReference type="EMBL" id="JAFDVH010000010">
    <property type="protein sequence ID" value="KAG7469900.1"/>
    <property type="molecule type" value="Genomic_DNA"/>
</dbReference>
<protein>
    <submittedName>
        <fullName evidence="1">Uncharacterized protein</fullName>
    </submittedName>
</protein>
<dbReference type="AlphaFoldDB" id="A0A9D3PWX3"/>